<evidence type="ECO:0000259" key="3">
    <source>
        <dbReference type="Pfam" id="PF01593"/>
    </source>
</evidence>
<feature type="chain" id="PRO_5042282788" description="Amine oxidase domain-containing protein" evidence="2">
    <location>
        <begin position="18"/>
        <end position="402"/>
    </location>
</feature>
<evidence type="ECO:0000313" key="4">
    <source>
        <dbReference type="EMBL" id="KAK3246825.1"/>
    </source>
</evidence>
<sequence length="402" mass="44664">MSHQVIIVGAGIAGIAAAHTLATRGSVSDFLILEAGDYVGGRLQSVSFGGQVFEAGANWVHGTIHPETLKENPISALVRAANIRGHNSNSDDSETLVKDTATGKDVTLPAKVRGEELEAAAEQLHDKLCQQVESEEWSIRNDISVREGLKLNGWQPLSALDRTLEYFEWDFQYAEMPEITSAYHNVLEEFTEVDFGEMEFFVNDPRGFSTIVKHLCTECSLDPEKDPRLKLGRRVTEIEHTCDGVKVHALNLQSNCVEVYQAAQVVVTVSIGVLQRSSELLKFSPALPTWKTEQFTQFQMALYCKIFVAFPRAFWEQAEYLLLVTEERGQYPVWQPVPGRPILIATVTGEKARRVEQLDDSEVVAEFLPLLRAVYSDVPQPTAVHGAYFSGIETALQVADVL</sequence>
<feature type="domain" description="Amine oxidase" evidence="3">
    <location>
        <begin position="12"/>
        <end position="385"/>
    </location>
</feature>
<comment type="caution">
    <text evidence="4">The sequence shown here is derived from an EMBL/GenBank/DDBJ whole genome shotgun (WGS) entry which is preliminary data.</text>
</comment>
<dbReference type="AlphaFoldDB" id="A0AAE0C3N3"/>
<feature type="signal peptide" evidence="2">
    <location>
        <begin position="1"/>
        <end position="17"/>
    </location>
</feature>
<dbReference type="PANTHER" id="PTHR10742">
    <property type="entry name" value="FLAVIN MONOAMINE OXIDASE"/>
    <property type="match status" value="1"/>
</dbReference>
<reference evidence="4 5" key="1">
    <citation type="journal article" date="2015" name="Genome Biol. Evol.">
        <title>Comparative Genomics of a Bacterivorous Green Alga Reveals Evolutionary Causalities and Consequences of Phago-Mixotrophic Mode of Nutrition.</title>
        <authorList>
            <person name="Burns J.A."/>
            <person name="Paasch A."/>
            <person name="Narechania A."/>
            <person name="Kim E."/>
        </authorList>
    </citation>
    <scope>NUCLEOTIDE SEQUENCE [LARGE SCALE GENOMIC DNA]</scope>
    <source>
        <strain evidence="4 5">PLY_AMNH</strain>
    </source>
</reference>
<dbReference type="Proteomes" id="UP001190700">
    <property type="component" value="Unassembled WGS sequence"/>
</dbReference>
<keyword evidence="2" id="KW-0732">Signal</keyword>
<dbReference type="InterPro" id="IPR036188">
    <property type="entry name" value="FAD/NAD-bd_sf"/>
</dbReference>
<evidence type="ECO:0000256" key="2">
    <source>
        <dbReference type="SAM" id="SignalP"/>
    </source>
</evidence>
<protein>
    <recommendedName>
        <fullName evidence="3">Amine oxidase domain-containing protein</fullName>
    </recommendedName>
</protein>
<accession>A0AAE0C3N3</accession>
<organism evidence="4 5">
    <name type="scientific">Cymbomonas tetramitiformis</name>
    <dbReference type="NCBI Taxonomy" id="36881"/>
    <lineage>
        <taxon>Eukaryota</taxon>
        <taxon>Viridiplantae</taxon>
        <taxon>Chlorophyta</taxon>
        <taxon>Pyramimonadophyceae</taxon>
        <taxon>Pyramimonadales</taxon>
        <taxon>Pyramimonadaceae</taxon>
        <taxon>Cymbomonas</taxon>
    </lineage>
</organism>
<dbReference type="Gene3D" id="3.50.50.60">
    <property type="entry name" value="FAD/NAD(P)-binding domain"/>
    <property type="match status" value="1"/>
</dbReference>
<dbReference type="Pfam" id="PF01593">
    <property type="entry name" value="Amino_oxidase"/>
    <property type="match status" value="1"/>
</dbReference>
<evidence type="ECO:0000256" key="1">
    <source>
        <dbReference type="ARBA" id="ARBA00005995"/>
    </source>
</evidence>
<dbReference type="SUPFAM" id="SSF54373">
    <property type="entry name" value="FAD-linked reductases, C-terminal domain"/>
    <property type="match status" value="1"/>
</dbReference>
<dbReference type="GO" id="GO:0016491">
    <property type="term" value="F:oxidoreductase activity"/>
    <property type="evidence" value="ECO:0007669"/>
    <property type="project" value="InterPro"/>
</dbReference>
<keyword evidence="5" id="KW-1185">Reference proteome</keyword>
<gene>
    <name evidence="4" type="ORF">CYMTET_43655</name>
</gene>
<dbReference type="InterPro" id="IPR050281">
    <property type="entry name" value="Flavin_monoamine_oxidase"/>
</dbReference>
<evidence type="ECO:0000313" key="5">
    <source>
        <dbReference type="Proteomes" id="UP001190700"/>
    </source>
</evidence>
<dbReference type="InterPro" id="IPR002937">
    <property type="entry name" value="Amino_oxidase"/>
</dbReference>
<name>A0AAE0C3N3_9CHLO</name>
<comment type="similarity">
    <text evidence="1">Belongs to the flavin monoamine oxidase family.</text>
</comment>
<dbReference type="Gene3D" id="3.90.660.10">
    <property type="match status" value="1"/>
</dbReference>
<dbReference type="GO" id="GO:0006598">
    <property type="term" value="P:polyamine catabolic process"/>
    <property type="evidence" value="ECO:0007669"/>
    <property type="project" value="TreeGrafter"/>
</dbReference>
<dbReference type="EMBL" id="LGRX02029450">
    <property type="protein sequence ID" value="KAK3246825.1"/>
    <property type="molecule type" value="Genomic_DNA"/>
</dbReference>
<dbReference type="SUPFAM" id="SSF51905">
    <property type="entry name" value="FAD/NAD(P)-binding domain"/>
    <property type="match status" value="1"/>
</dbReference>
<proteinExistence type="inferred from homology"/>
<dbReference type="PANTHER" id="PTHR10742:SF313">
    <property type="entry name" value="AMINE OXIDASE"/>
    <property type="match status" value="1"/>
</dbReference>